<gene>
    <name evidence="2" type="ORF">ACFP9W_09745</name>
</gene>
<keyword evidence="1" id="KW-0812">Transmembrane</keyword>
<evidence type="ECO:0000256" key="1">
    <source>
        <dbReference type="SAM" id="Phobius"/>
    </source>
</evidence>
<name>A0ABW1VXA4_9GAMM</name>
<sequence length="147" mass="17009">MTFYGIEYLQVQSGINDYLKYIVIFSALSLLIIFFILYMHHRLQTKYRDLTIIVFLFLIFISGVQYEDYSNSQNLHSASSQMVSFVKQLAKENNVNENDVFSSSIQLTDGVVVKIKDNYYVVNLSPDQNTYRLVSVGLINPKITIKK</sequence>
<dbReference type="Pfam" id="PF11694">
    <property type="entry name" value="DUF3290"/>
    <property type="match status" value="1"/>
</dbReference>
<feature type="transmembrane region" description="Helical" evidence="1">
    <location>
        <begin position="50"/>
        <end position="66"/>
    </location>
</feature>
<evidence type="ECO:0000313" key="3">
    <source>
        <dbReference type="Proteomes" id="UP001596230"/>
    </source>
</evidence>
<keyword evidence="1" id="KW-1133">Transmembrane helix</keyword>
<dbReference type="Proteomes" id="UP001596230">
    <property type="component" value="Unassembled WGS sequence"/>
</dbReference>
<organism evidence="2 3">
    <name type="scientific">Tatumella terrea</name>
    <dbReference type="NCBI Taxonomy" id="419007"/>
    <lineage>
        <taxon>Bacteria</taxon>
        <taxon>Pseudomonadati</taxon>
        <taxon>Pseudomonadota</taxon>
        <taxon>Gammaproteobacteria</taxon>
        <taxon>Enterobacterales</taxon>
        <taxon>Erwiniaceae</taxon>
        <taxon>Tatumella</taxon>
    </lineage>
</organism>
<dbReference type="RefSeq" id="WP_212714790.1">
    <property type="nucleotide sequence ID" value="NZ_JBHSUB010000010.1"/>
</dbReference>
<comment type="caution">
    <text evidence="2">The sequence shown here is derived from an EMBL/GenBank/DDBJ whole genome shotgun (WGS) entry which is preliminary data.</text>
</comment>
<keyword evidence="1" id="KW-0472">Membrane</keyword>
<accession>A0ABW1VXA4</accession>
<keyword evidence="3" id="KW-1185">Reference proteome</keyword>
<dbReference type="EMBL" id="JBHSUB010000010">
    <property type="protein sequence ID" value="MFC6378367.1"/>
    <property type="molecule type" value="Genomic_DNA"/>
</dbReference>
<proteinExistence type="predicted"/>
<feature type="transmembrane region" description="Helical" evidence="1">
    <location>
        <begin position="18"/>
        <end position="38"/>
    </location>
</feature>
<evidence type="ECO:0000313" key="2">
    <source>
        <dbReference type="EMBL" id="MFC6378367.1"/>
    </source>
</evidence>
<dbReference type="InterPro" id="IPR021707">
    <property type="entry name" value="DUF3290"/>
</dbReference>
<protein>
    <submittedName>
        <fullName evidence="2">DUF3290 domain-containing protein</fullName>
    </submittedName>
</protein>
<reference evidence="3" key="1">
    <citation type="journal article" date="2019" name="Int. J. Syst. Evol. Microbiol.">
        <title>The Global Catalogue of Microorganisms (GCM) 10K type strain sequencing project: providing services to taxonomists for standard genome sequencing and annotation.</title>
        <authorList>
            <consortium name="The Broad Institute Genomics Platform"/>
            <consortium name="The Broad Institute Genome Sequencing Center for Infectious Disease"/>
            <person name="Wu L."/>
            <person name="Ma J."/>
        </authorList>
    </citation>
    <scope>NUCLEOTIDE SEQUENCE [LARGE SCALE GENOMIC DNA]</scope>
    <source>
        <strain evidence="3">CGMCC 1.18518</strain>
    </source>
</reference>